<dbReference type="STRING" id="289078.A0A2X0MRX8"/>
<dbReference type="EMBL" id="FMWP01000061">
    <property type="protein sequence ID" value="SCZ95224.1"/>
    <property type="molecule type" value="Genomic_DNA"/>
</dbReference>
<evidence type="ECO:0000256" key="7">
    <source>
        <dbReference type="SAM" id="MobiDB-lite"/>
    </source>
</evidence>
<keyword evidence="11" id="KW-1185">Reference proteome</keyword>
<dbReference type="Pfam" id="PF00248">
    <property type="entry name" value="Aldo_ket_red"/>
    <property type="match status" value="1"/>
</dbReference>
<feature type="domain" description="NADP-dependent oxidoreductase" evidence="9">
    <location>
        <begin position="70"/>
        <end position="307"/>
    </location>
</feature>
<evidence type="ECO:0000256" key="4">
    <source>
        <dbReference type="PIRSR" id="PIRSR000097-1"/>
    </source>
</evidence>
<dbReference type="Gene3D" id="3.20.20.100">
    <property type="entry name" value="NADP-dependent oxidoreductase domain"/>
    <property type="match status" value="1"/>
</dbReference>
<evidence type="ECO:0000259" key="9">
    <source>
        <dbReference type="Pfam" id="PF00248"/>
    </source>
</evidence>
<evidence type="ECO:0000256" key="2">
    <source>
        <dbReference type="ARBA" id="ARBA00022857"/>
    </source>
</evidence>
<dbReference type="AlphaFoldDB" id="A0A2X0MRX8"/>
<evidence type="ECO:0000256" key="5">
    <source>
        <dbReference type="PIRSR" id="PIRSR000097-2"/>
    </source>
</evidence>
<dbReference type="PROSITE" id="PS00062">
    <property type="entry name" value="ALDOKETO_REDUCTASE_2"/>
    <property type="match status" value="1"/>
</dbReference>
<keyword evidence="2" id="KW-0521">NADP</keyword>
<keyword evidence="8" id="KW-0732">Signal</keyword>
<reference evidence="11" key="1">
    <citation type="submission" date="2016-10" db="EMBL/GenBank/DDBJ databases">
        <authorList>
            <person name="Jeantristanb JTB J.-T."/>
            <person name="Ricardo R."/>
        </authorList>
    </citation>
    <scope>NUCLEOTIDE SEQUENCE [LARGE SCALE GENOMIC DNA]</scope>
</reference>
<feature type="binding site" evidence="5">
    <location>
        <position position="149"/>
    </location>
    <ligand>
        <name>substrate</name>
    </ligand>
</feature>
<accession>A0A2X0MRX8</accession>
<dbReference type="InterPro" id="IPR018170">
    <property type="entry name" value="Aldo/ket_reductase_CS"/>
</dbReference>
<feature type="site" description="Lowers pKa of active site Tyr" evidence="6">
    <location>
        <position position="118"/>
    </location>
</feature>
<dbReference type="SUPFAM" id="SSF51430">
    <property type="entry name" value="NAD(P)-linked oxidoreductase"/>
    <property type="match status" value="1"/>
</dbReference>
<dbReference type="InterPro" id="IPR023210">
    <property type="entry name" value="NADP_OxRdtase_dom"/>
</dbReference>
<dbReference type="PANTHER" id="PTHR43827:SF3">
    <property type="entry name" value="NADP-DEPENDENT OXIDOREDUCTASE DOMAIN-CONTAINING PROTEIN"/>
    <property type="match status" value="1"/>
</dbReference>
<feature type="compositionally biased region" description="Basic and acidic residues" evidence="7">
    <location>
        <begin position="304"/>
        <end position="320"/>
    </location>
</feature>
<evidence type="ECO:0000313" key="11">
    <source>
        <dbReference type="Proteomes" id="UP000249723"/>
    </source>
</evidence>
<evidence type="ECO:0000256" key="1">
    <source>
        <dbReference type="ARBA" id="ARBA00007905"/>
    </source>
</evidence>
<dbReference type="PRINTS" id="PR00069">
    <property type="entry name" value="ALDKETRDTASE"/>
</dbReference>
<dbReference type="OrthoDB" id="416253at2759"/>
<evidence type="ECO:0000256" key="8">
    <source>
        <dbReference type="SAM" id="SignalP"/>
    </source>
</evidence>
<protein>
    <submittedName>
        <fullName evidence="10">BZ3500_MvSof-1268-A1-R1_Chr11-2g03366 protein</fullName>
    </submittedName>
</protein>
<dbReference type="GO" id="GO:0016616">
    <property type="term" value="F:oxidoreductase activity, acting on the CH-OH group of donors, NAD or NADP as acceptor"/>
    <property type="evidence" value="ECO:0007669"/>
    <property type="project" value="UniProtKB-ARBA"/>
</dbReference>
<feature type="signal peptide" evidence="8">
    <location>
        <begin position="1"/>
        <end position="18"/>
    </location>
</feature>
<keyword evidence="3" id="KW-0560">Oxidoreductase</keyword>
<dbReference type="InterPro" id="IPR036812">
    <property type="entry name" value="NAD(P)_OxRdtase_dom_sf"/>
</dbReference>
<organism evidence="10 11">
    <name type="scientific">Microbotryum saponariae</name>
    <dbReference type="NCBI Taxonomy" id="289078"/>
    <lineage>
        <taxon>Eukaryota</taxon>
        <taxon>Fungi</taxon>
        <taxon>Dikarya</taxon>
        <taxon>Basidiomycota</taxon>
        <taxon>Pucciniomycotina</taxon>
        <taxon>Microbotryomycetes</taxon>
        <taxon>Microbotryales</taxon>
        <taxon>Microbotryaceae</taxon>
        <taxon>Microbotryum</taxon>
    </lineage>
</organism>
<gene>
    <name evidence="10" type="ORF">BZ3500_MVSOF-1268-A1-R1_CHR11-2G03366</name>
</gene>
<feature type="chain" id="PRO_5030060384" evidence="8">
    <location>
        <begin position="19"/>
        <end position="333"/>
    </location>
</feature>
<evidence type="ECO:0000313" key="10">
    <source>
        <dbReference type="EMBL" id="SCZ95224.1"/>
    </source>
</evidence>
<dbReference type="PANTHER" id="PTHR43827">
    <property type="entry name" value="2,5-DIKETO-D-GLUCONIC ACID REDUCTASE"/>
    <property type="match status" value="1"/>
</dbReference>
<sequence length="333" mass="37367">MRLFILSFLLLHPHSANSLQFFWNGASQSPSPPSASPSTTKFASHRLFPLSDGTLLPSPAFGAGSVWKGENVTEIVLSALNQGYRHLDNAAFYANQESVADAIRASAIPRDELYLTSKYDRLNGQGPEQELHATLRKLNTTYLDLYLIHVPQFGADPSIWPTFESFVHRGLVRSIGVSNYLASDLGRLLASESLTIVPAVNQIKLHLYNQLEMKATIELCERESIQIAAYSTLTSLTTRHGGKADRVVGKVAERHRITEGQTILKWADQKDWAIVSTSGKDYRQKQQLQVFEADFPKLSKKEMKVMEHKGRKQEKKDRQGQAEPAMGTTRSWW</sequence>
<proteinExistence type="inferred from homology"/>
<dbReference type="Proteomes" id="UP000249723">
    <property type="component" value="Unassembled WGS sequence"/>
</dbReference>
<dbReference type="InterPro" id="IPR020471">
    <property type="entry name" value="AKR"/>
</dbReference>
<comment type="similarity">
    <text evidence="1">Belongs to the aldo/keto reductase family.</text>
</comment>
<evidence type="ECO:0000256" key="6">
    <source>
        <dbReference type="PIRSR" id="PIRSR000097-3"/>
    </source>
</evidence>
<evidence type="ECO:0000256" key="3">
    <source>
        <dbReference type="ARBA" id="ARBA00023002"/>
    </source>
</evidence>
<feature type="region of interest" description="Disordered" evidence="7">
    <location>
        <begin position="304"/>
        <end position="333"/>
    </location>
</feature>
<dbReference type="PIRSF" id="PIRSF000097">
    <property type="entry name" value="AKR"/>
    <property type="match status" value="1"/>
</dbReference>
<name>A0A2X0MRX8_9BASI</name>
<feature type="active site" description="Proton donor" evidence="4">
    <location>
        <position position="93"/>
    </location>
</feature>